<keyword evidence="3" id="KW-1185">Reference proteome</keyword>
<geneLocation type="plasmid" evidence="1 3">
    <name>p1</name>
</geneLocation>
<keyword evidence="1" id="KW-0614">Plasmid</keyword>
<dbReference type="KEGG" id="cna:AB433_18580"/>
<dbReference type="PATRIC" id="fig|1348774.3.peg.3720"/>
<dbReference type="KEGG" id="cna:AB433_17665"/>
<dbReference type="RefSeq" id="WP_007015872.1">
    <property type="nucleotide sequence ID" value="NZ_CP011771.1"/>
</dbReference>
<evidence type="ECO:0000313" key="1">
    <source>
        <dbReference type="EMBL" id="AKM11981.1"/>
    </source>
</evidence>
<protein>
    <submittedName>
        <fullName evidence="1">Uncharacterized protein</fullName>
    </submittedName>
</protein>
<evidence type="ECO:0000313" key="2">
    <source>
        <dbReference type="EMBL" id="AKM12135.1"/>
    </source>
</evidence>
<reference evidence="1 3" key="1">
    <citation type="submission" date="2015-06" db="EMBL/GenBank/DDBJ databases">
        <authorList>
            <person name="Zeng Y."/>
            <person name="Huang Y."/>
        </authorList>
    </citation>
    <scope>NUCLEOTIDE SEQUENCE [LARGE SCALE GENOMIC DNA]</scope>
    <source>
        <strain evidence="1 3">PQ-2</strain>
        <plasmid evidence="1 3">p1</plasmid>
        <plasmid evidence="3">Plasmid p1</plasmid>
    </source>
</reference>
<dbReference type="EMBL" id="CP011771">
    <property type="protein sequence ID" value="AKM11981.1"/>
    <property type="molecule type" value="Genomic_DNA"/>
</dbReference>
<accession>A0A0G3XMU8</accession>
<dbReference type="OrthoDB" id="7433176at2"/>
<organism evidence="1 3">
    <name type="scientific">Croceicoccus naphthovorans</name>
    <dbReference type="NCBI Taxonomy" id="1348774"/>
    <lineage>
        <taxon>Bacteria</taxon>
        <taxon>Pseudomonadati</taxon>
        <taxon>Pseudomonadota</taxon>
        <taxon>Alphaproteobacteria</taxon>
        <taxon>Sphingomonadales</taxon>
        <taxon>Erythrobacteraceae</taxon>
        <taxon>Croceicoccus</taxon>
    </lineage>
</organism>
<sequence length="93" mass="10369">MEFDDQMRRFFGTDDLGAVSPEGLASGIERMRVEFGLETDKGRRFAMWSLLYMLGSAPNLDVAFKDPQDGDAARTFMDLLDQANAGEADDRTP</sequence>
<dbReference type="EMBL" id="CP011771">
    <property type="protein sequence ID" value="AKM12135.1"/>
    <property type="molecule type" value="Genomic_DNA"/>
</dbReference>
<dbReference type="AlphaFoldDB" id="A0A0G3XMU8"/>
<proteinExistence type="predicted"/>
<dbReference type="Proteomes" id="UP000035287">
    <property type="component" value="Plasmid p1"/>
</dbReference>
<evidence type="ECO:0000313" key="3">
    <source>
        <dbReference type="Proteomes" id="UP000035287"/>
    </source>
</evidence>
<gene>
    <name evidence="1" type="ORF">AB433_17665</name>
    <name evidence="2" type="ORF">AB433_18580</name>
</gene>
<name>A0A0G3XMU8_9SPHN</name>